<evidence type="ECO:0000313" key="5">
    <source>
        <dbReference type="EMBL" id="MBR7839201.1"/>
    </source>
</evidence>
<dbReference type="InterPro" id="IPR001296">
    <property type="entry name" value="Glyco_trans_1"/>
</dbReference>
<keyword evidence="6" id="KW-1185">Reference proteome</keyword>
<dbReference type="GO" id="GO:1901137">
    <property type="term" value="P:carbohydrate derivative biosynthetic process"/>
    <property type="evidence" value="ECO:0007669"/>
    <property type="project" value="UniProtKB-ARBA"/>
</dbReference>
<evidence type="ECO:0000259" key="4">
    <source>
        <dbReference type="Pfam" id="PF13579"/>
    </source>
</evidence>
<dbReference type="InterPro" id="IPR028098">
    <property type="entry name" value="Glyco_trans_4-like_N"/>
</dbReference>
<accession>A0A941IWE2</accession>
<evidence type="ECO:0000313" key="6">
    <source>
        <dbReference type="Proteomes" id="UP000675781"/>
    </source>
</evidence>
<name>A0A941IWE2_9ACTN</name>
<dbReference type="Pfam" id="PF00534">
    <property type="entry name" value="Glycos_transf_1"/>
    <property type="match status" value="1"/>
</dbReference>
<evidence type="ECO:0000259" key="3">
    <source>
        <dbReference type="Pfam" id="PF00534"/>
    </source>
</evidence>
<organism evidence="5 6">
    <name type="scientific">Actinospica durhamensis</name>
    <dbReference type="NCBI Taxonomy" id="1508375"/>
    <lineage>
        <taxon>Bacteria</taxon>
        <taxon>Bacillati</taxon>
        <taxon>Actinomycetota</taxon>
        <taxon>Actinomycetes</taxon>
        <taxon>Catenulisporales</taxon>
        <taxon>Actinospicaceae</taxon>
        <taxon>Actinospica</taxon>
    </lineage>
</organism>
<proteinExistence type="predicted"/>
<keyword evidence="1" id="KW-0328">Glycosyltransferase</keyword>
<gene>
    <name evidence="5" type="ORF">KDL01_38420</name>
</gene>
<evidence type="ECO:0000256" key="1">
    <source>
        <dbReference type="ARBA" id="ARBA00022676"/>
    </source>
</evidence>
<reference evidence="5" key="1">
    <citation type="submission" date="2021-04" db="EMBL/GenBank/DDBJ databases">
        <title>Genome based classification of Actinospica acidithermotolerans sp. nov., an actinobacterium isolated from an Indonesian hot spring.</title>
        <authorList>
            <person name="Kusuma A.B."/>
            <person name="Putra K.E."/>
            <person name="Nafisah S."/>
            <person name="Loh J."/>
            <person name="Nouioui I."/>
            <person name="Goodfellow M."/>
        </authorList>
    </citation>
    <scope>NUCLEOTIDE SEQUENCE</scope>
    <source>
        <strain evidence="5">CSCA 57</strain>
    </source>
</reference>
<dbReference type="EMBL" id="JAGSOG010000394">
    <property type="protein sequence ID" value="MBR7839201.1"/>
    <property type="molecule type" value="Genomic_DNA"/>
</dbReference>
<dbReference type="Pfam" id="PF13579">
    <property type="entry name" value="Glyco_trans_4_4"/>
    <property type="match status" value="1"/>
</dbReference>
<feature type="domain" description="Glycosyltransferase subfamily 4-like N-terminal" evidence="4">
    <location>
        <begin position="31"/>
        <end position="136"/>
    </location>
</feature>
<dbReference type="AlphaFoldDB" id="A0A941IWE2"/>
<feature type="domain" description="Glycosyl transferase family 1" evidence="3">
    <location>
        <begin position="147"/>
        <end position="307"/>
    </location>
</feature>
<dbReference type="PANTHER" id="PTHR45947">
    <property type="entry name" value="SULFOQUINOVOSYL TRANSFERASE SQD2"/>
    <property type="match status" value="1"/>
</dbReference>
<dbReference type="InterPro" id="IPR050194">
    <property type="entry name" value="Glycosyltransferase_grp1"/>
</dbReference>
<dbReference type="RefSeq" id="WP_212533641.1">
    <property type="nucleotide sequence ID" value="NZ_JAGSOG010000394.1"/>
</dbReference>
<protein>
    <submittedName>
        <fullName evidence="5">Glycosyltransferase family 4 protein</fullName>
    </submittedName>
</protein>
<dbReference type="SUPFAM" id="SSF53756">
    <property type="entry name" value="UDP-Glycosyltransferase/glycogen phosphorylase"/>
    <property type="match status" value="1"/>
</dbReference>
<dbReference type="PANTHER" id="PTHR45947:SF3">
    <property type="entry name" value="SULFOQUINOVOSYL TRANSFERASE SQD2"/>
    <property type="match status" value="1"/>
</dbReference>
<evidence type="ECO:0000256" key="2">
    <source>
        <dbReference type="ARBA" id="ARBA00022679"/>
    </source>
</evidence>
<dbReference type="GO" id="GO:0016757">
    <property type="term" value="F:glycosyltransferase activity"/>
    <property type="evidence" value="ECO:0007669"/>
    <property type="project" value="UniProtKB-KW"/>
</dbReference>
<dbReference type="Proteomes" id="UP000675781">
    <property type="component" value="Unassembled WGS sequence"/>
</dbReference>
<dbReference type="CDD" id="cd03801">
    <property type="entry name" value="GT4_PimA-like"/>
    <property type="match status" value="1"/>
</dbReference>
<keyword evidence="2" id="KW-0808">Transferase</keyword>
<dbReference type="Gene3D" id="3.40.50.2000">
    <property type="entry name" value="Glycogen Phosphorylase B"/>
    <property type="match status" value="2"/>
</dbReference>
<comment type="caution">
    <text evidence="5">The sequence shown here is derived from an EMBL/GenBank/DDBJ whole genome shotgun (WGS) entry which is preliminary data.</text>
</comment>
<sequence length="327" mass="34688">MRVVQVLGPSTGGIGVYVRALAAYCVGEGDDVRIVPVDLRRHPARIRGLRRRLLTERPDVVHAHGFKAAVAVNLALAGVRRSRAPRRVVTLHNAVGARLVETLAVRPADVVLGASADLVERARALGARESAFVPVPAPQLPPPSRSKPELRAEFGLDEDELLLLSVGRLAAQKSMSVLLDAVELLEKPPVHLVIAGDGPEHDALAARIAARRLPVTLLGQRTDVADLLAAADVFVLASRWEARALVVQEALRAGVPVVATAVGGLPELVGDAAVLVPWNDARALAEAVRALAADPRERERLAAAGRARAATWPDATEALALARGWYC</sequence>